<evidence type="ECO:0000313" key="1">
    <source>
        <dbReference type="EMBL" id="TCC58890.1"/>
    </source>
</evidence>
<keyword evidence="2" id="KW-1185">Reference proteome</keyword>
<reference evidence="1 2" key="1">
    <citation type="submission" date="2019-02" db="EMBL/GenBank/DDBJ databases">
        <title>Kribbella capetownensis sp. nov. and Kribbella speibonae sp. nov., isolated from soil.</title>
        <authorList>
            <person name="Curtis S.M."/>
            <person name="Norton I."/>
            <person name="Everest G.J."/>
            <person name="Meyers P.R."/>
        </authorList>
    </citation>
    <scope>NUCLEOTIDE SEQUENCE [LARGE SCALE GENOMIC DNA]</scope>
    <source>
        <strain evidence="1 2">NRRL B-24813</strain>
    </source>
</reference>
<dbReference type="AlphaFoldDB" id="A0A4R0KGA5"/>
<dbReference type="OrthoDB" id="3215542at2"/>
<dbReference type="SUPFAM" id="SSF88723">
    <property type="entry name" value="PIN domain-like"/>
    <property type="match status" value="1"/>
</dbReference>
<dbReference type="EMBL" id="SJKB01000008">
    <property type="protein sequence ID" value="TCC58890.1"/>
    <property type="molecule type" value="Genomic_DNA"/>
</dbReference>
<evidence type="ECO:0008006" key="3">
    <source>
        <dbReference type="Google" id="ProtNLM"/>
    </source>
</evidence>
<accession>A0A4R0KGA5</accession>
<dbReference type="Proteomes" id="UP000291144">
    <property type="component" value="Unassembled WGS sequence"/>
</dbReference>
<gene>
    <name evidence="1" type="ORF">E0H73_26695</name>
</gene>
<dbReference type="RefSeq" id="WP_131361232.1">
    <property type="nucleotide sequence ID" value="NZ_SJKB01000008.1"/>
</dbReference>
<sequence length="129" mass="13525">MPGLILDSGAVSYFADASADYARAVMAVFGSEDLWPPRVPSVVLVECLTGHPQKDARTHMFLKGCDVTTILSESAARRAARLRTLAGRGSAVEAALVALAEPRGLIITSDKQDLTALAANAMGVTIEVV</sequence>
<comment type="caution">
    <text evidence="1">The sequence shown here is derived from an EMBL/GenBank/DDBJ whole genome shotgun (WGS) entry which is preliminary data.</text>
</comment>
<name>A0A4R0KGA5_9ACTN</name>
<dbReference type="InterPro" id="IPR029060">
    <property type="entry name" value="PIN-like_dom_sf"/>
</dbReference>
<evidence type="ECO:0000313" key="2">
    <source>
        <dbReference type="Proteomes" id="UP000291144"/>
    </source>
</evidence>
<proteinExistence type="predicted"/>
<protein>
    <recommendedName>
        <fullName evidence="3">PIN domain-containing protein</fullName>
    </recommendedName>
</protein>
<organism evidence="1 2">
    <name type="scientific">Kribbella pittospori</name>
    <dbReference type="NCBI Taxonomy" id="722689"/>
    <lineage>
        <taxon>Bacteria</taxon>
        <taxon>Bacillati</taxon>
        <taxon>Actinomycetota</taxon>
        <taxon>Actinomycetes</taxon>
        <taxon>Propionibacteriales</taxon>
        <taxon>Kribbellaceae</taxon>
        <taxon>Kribbella</taxon>
    </lineage>
</organism>